<evidence type="ECO:0000256" key="5">
    <source>
        <dbReference type="ARBA" id="ARBA00022837"/>
    </source>
</evidence>
<dbReference type="SUPFAM" id="SSF47473">
    <property type="entry name" value="EF-hand"/>
    <property type="match status" value="1"/>
</dbReference>
<keyword evidence="5" id="KW-0106">Calcium</keyword>
<dbReference type="PANTHER" id="PTHR46212">
    <property type="entry name" value="PEFLIN"/>
    <property type="match status" value="1"/>
</dbReference>
<dbReference type="InterPro" id="IPR011992">
    <property type="entry name" value="EF-hand-dom_pair"/>
</dbReference>
<keyword evidence="4" id="KW-0677">Repeat</keyword>
<dbReference type="GO" id="GO:0005737">
    <property type="term" value="C:cytoplasm"/>
    <property type="evidence" value="ECO:0007669"/>
    <property type="project" value="UniProtKB-SubCell"/>
</dbReference>
<proteinExistence type="predicted"/>
<keyword evidence="2" id="KW-0963">Cytoplasm</keyword>
<keyword evidence="9" id="KW-1185">Reference proteome</keyword>
<accession>A0A9P5JW35</accession>
<dbReference type="Gene3D" id="1.10.238.10">
    <property type="entry name" value="EF-hand"/>
    <property type="match status" value="1"/>
</dbReference>
<comment type="subcellular location">
    <subcellularLocation>
        <location evidence="1">Cytoplasm</location>
    </subcellularLocation>
</comment>
<organism evidence="8 9">
    <name type="scientific">Russula ochroleuca</name>
    <dbReference type="NCBI Taxonomy" id="152965"/>
    <lineage>
        <taxon>Eukaryota</taxon>
        <taxon>Fungi</taxon>
        <taxon>Dikarya</taxon>
        <taxon>Basidiomycota</taxon>
        <taxon>Agaricomycotina</taxon>
        <taxon>Agaricomycetes</taxon>
        <taxon>Russulales</taxon>
        <taxon>Russulaceae</taxon>
        <taxon>Russula</taxon>
    </lineage>
</organism>
<dbReference type="Pfam" id="PF13499">
    <property type="entry name" value="EF-hand_7"/>
    <property type="match status" value="1"/>
</dbReference>
<evidence type="ECO:0000256" key="3">
    <source>
        <dbReference type="ARBA" id="ARBA00022723"/>
    </source>
</evidence>
<evidence type="ECO:0000256" key="1">
    <source>
        <dbReference type="ARBA" id="ARBA00004496"/>
    </source>
</evidence>
<protein>
    <recommendedName>
        <fullName evidence="7">EF-hand domain-containing protein</fullName>
    </recommendedName>
</protein>
<dbReference type="InterPro" id="IPR018247">
    <property type="entry name" value="EF_Hand_1_Ca_BS"/>
</dbReference>
<dbReference type="InterPro" id="IPR051426">
    <property type="entry name" value="Peflin/Sorcin_CaBP"/>
</dbReference>
<dbReference type="SMART" id="SM00054">
    <property type="entry name" value="EFh"/>
    <property type="match status" value="3"/>
</dbReference>
<dbReference type="PANTHER" id="PTHR46212:SF3">
    <property type="entry name" value="GH27120P"/>
    <property type="match status" value="1"/>
</dbReference>
<dbReference type="AlphaFoldDB" id="A0A9P5JW35"/>
<feature type="domain" description="EF-hand" evidence="7">
    <location>
        <begin position="116"/>
        <end position="151"/>
    </location>
</feature>
<evidence type="ECO:0000313" key="8">
    <source>
        <dbReference type="EMBL" id="KAF8465603.1"/>
    </source>
</evidence>
<dbReference type="GO" id="GO:0005509">
    <property type="term" value="F:calcium ion binding"/>
    <property type="evidence" value="ECO:0007669"/>
    <property type="project" value="InterPro"/>
</dbReference>
<dbReference type="InterPro" id="IPR002048">
    <property type="entry name" value="EF_hand_dom"/>
</dbReference>
<dbReference type="Proteomes" id="UP000759537">
    <property type="component" value="Unassembled WGS sequence"/>
</dbReference>
<evidence type="ECO:0000256" key="6">
    <source>
        <dbReference type="SAM" id="MobiDB-lite"/>
    </source>
</evidence>
<feature type="compositionally biased region" description="Polar residues" evidence="6">
    <location>
        <begin position="55"/>
        <end position="65"/>
    </location>
</feature>
<evidence type="ECO:0000313" key="9">
    <source>
        <dbReference type="Proteomes" id="UP000759537"/>
    </source>
</evidence>
<feature type="compositionally biased region" description="Polar residues" evidence="6">
    <location>
        <begin position="89"/>
        <end position="102"/>
    </location>
</feature>
<evidence type="ECO:0000256" key="2">
    <source>
        <dbReference type="ARBA" id="ARBA00022490"/>
    </source>
</evidence>
<dbReference type="PROSITE" id="PS00018">
    <property type="entry name" value="EF_HAND_1"/>
    <property type="match status" value="2"/>
</dbReference>
<reference evidence="8" key="1">
    <citation type="submission" date="2019-10" db="EMBL/GenBank/DDBJ databases">
        <authorList>
            <consortium name="DOE Joint Genome Institute"/>
            <person name="Kuo A."/>
            <person name="Miyauchi S."/>
            <person name="Kiss E."/>
            <person name="Drula E."/>
            <person name="Kohler A."/>
            <person name="Sanchez-Garcia M."/>
            <person name="Andreopoulos B."/>
            <person name="Barry K.W."/>
            <person name="Bonito G."/>
            <person name="Buee M."/>
            <person name="Carver A."/>
            <person name="Chen C."/>
            <person name="Cichocki N."/>
            <person name="Clum A."/>
            <person name="Culley D."/>
            <person name="Crous P.W."/>
            <person name="Fauchery L."/>
            <person name="Girlanda M."/>
            <person name="Hayes R."/>
            <person name="Keri Z."/>
            <person name="LaButti K."/>
            <person name="Lipzen A."/>
            <person name="Lombard V."/>
            <person name="Magnuson J."/>
            <person name="Maillard F."/>
            <person name="Morin E."/>
            <person name="Murat C."/>
            <person name="Nolan M."/>
            <person name="Ohm R."/>
            <person name="Pangilinan J."/>
            <person name="Pereira M."/>
            <person name="Perotto S."/>
            <person name="Peter M."/>
            <person name="Riley R."/>
            <person name="Sitrit Y."/>
            <person name="Stielow B."/>
            <person name="Szollosi G."/>
            <person name="Zifcakova L."/>
            <person name="Stursova M."/>
            <person name="Spatafora J.W."/>
            <person name="Tedersoo L."/>
            <person name="Vaario L.-M."/>
            <person name="Yamada A."/>
            <person name="Yan M."/>
            <person name="Wang P."/>
            <person name="Xu J."/>
            <person name="Bruns T."/>
            <person name="Baldrian P."/>
            <person name="Vilgalys R."/>
            <person name="Henrissat B."/>
            <person name="Grigoriev I.V."/>
            <person name="Hibbett D."/>
            <person name="Nagy L.G."/>
            <person name="Martin F.M."/>
        </authorList>
    </citation>
    <scope>NUCLEOTIDE SEQUENCE</scope>
    <source>
        <strain evidence="8">Prilba</strain>
    </source>
</reference>
<evidence type="ECO:0000259" key="7">
    <source>
        <dbReference type="PROSITE" id="PS50222"/>
    </source>
</evidence>
<dbReference type="PROSITE" id="PS50222">
    <property type="entry name" value="EF_HAND_2"/>
    <property type="match status" value="2"/>
</dbReference>
<feature type="compositionally biased region" description="Pro residues" evidence="6">
    <location>
        <begin position="34"/>
        <end position="46"/>
    </location>
</feature>
<reference evidence="8" key="2">
    <citation type="journal article" date="2020" name="Nat. Commun.">
        <title>Large-scale genome sequencing of mycorrhizal fungi provides insights into the early evolution of symbiotic traits.</title>
        <authorList>
            <person name="Miyauchi S."/>
            <person name="Kiss E."/>
            <person name="Kuo A."/>
            <person name="Drula E."/>
            <person name="Kohler A."/>
            <person name="Sanchez-Garcia M."/>
            <person name="Morin E."/>
            <person name="Andreopoulos B."/>
            <person name="Barry K.W."/>
            <person name="Bonito G."/>
            <person name="Buee M."/>
            <person name="Carver A."/>
            <person name="Chen C."/>
            <person name="Cichocki N."/>
            <person name="Clum A."/>
            <person name="Culley D."/>
            <person name="Crous P.W."/>
            <person name="Fauchery L."/>
            <person name="Girlanda M."/>
            <person name="Hayes R.D."/>
            <person name="Keri Z."/>
            <person name="LaButti K."/>
            <person name="Lipzen A."/>
            <person name="Lombard V."/>
            <person name="Magnuson J."/>
            <person name="Maillard F."/>
            <person name="Murat C."/>
            <person name="Nolan M."/>
            <person name="Ohm R.A."/>
            <person name="Pangilinan J."/>
            <person name="Pereira M.F."/>
            <person name="Perotto S."/>
            <person name="Peter M."/>
            <person name="Pfister S."/>
            <person name="Riley R."/>
            <person name="Sitrit Y."/>
            <person name="Stielow J.B."/>
            <person name="Szollosi G."/>
            <person name="Zifcakova L."/>
            <person name="Stursova M."/>
            <person name="Spatafora J.W."/>
            <person name="Tedersoo L."/>
            <person name="Vaario L.M."/>
            <person name="Yamada A."/>
            <person name="Yan M."/>
            <person name="Wang P."/>
            <person name="Xu J."/>
            <person name="Bruns T."/>
            <person name="Baldrian P."/>
            <person name="Vilgalys R."/>
            <person name="Dunand C."/>
            <person name="Henrissat B."/>
            <person name="Grigoriev I.V."/>
            <person name="Hibbett D."/>
            <person name="Nagy L.G."/>
            <person name="Martin F.M."/>
        </authorList>
    </citation>
    <scope>NUCLEOTIDE SEQUENCE</scope>
    <source>
        <strain evidence="8">Prilba</strain>
    </source>
</reference>
<keyword evidence="3" id="KW-0479">Metal-binding</keyword>
<comment type="caution">
    <text evidence="8">The sequence shown here is derived from an EMBL/GenBank/DDBJ whole genome shotgun (WGS) entry which is preliminary data.</text>
</comment>
<gene>
    <name evidence="8" type="ORF">DFH94DRAFT_782869</name>
</gene>
<dbReference type="OrthoDB" id="186625at2759"/>
<dbReference type="GO" id="GO:0048306">
    <property type="term" value="F:calcium-dependent protein binding"/>
    <property type="evidence" value="ECO:0007669"/>
    <property type="project" value="UniProtKB-ARBA"/>
</dbReference>
<dbReference type="Pfam" id="PF00036">
    <property type="entry name" value="EF-hand_1"/>
    <property type="match status" value="1"/>
</dbReference>
<feature type="region of interest" description="Disordered" evidence="6">
    <location>
        <begin position="1"/>
        <end position="102"/>
    </location>
</feature>
<evidence type="ECO:0000256" key="4">
    <source>
        <dbReference type="ARBA" id="ARBA00022737"/>
    </source>
</evidence>
<sequence>MFRKFSHRDRRSDAPPQSVPPRNGHNPHPSVQGTPPPPTNWSPPSGPTHRPGPSYSVQGGHSRQGNAPHGDSHSRHDNAYPGGFRRPDNSTPPSGNHPIAQTNSFSYAQPVSQTSARQNEARNLFAAIDQNGDGALSQDELCSALLTNRYTRFSSDTVRYLMNTFDQNGDGVITPNEFGPLWDYMNEWIQMFDHFDQNRDGRISTSELGRALGRYDLHVTREVLEMVMEKYGDAPPRFGGVVPAPHMDLDQFVSACIGVRKMCDLHRNCSPRMGRDAFLIAILSLP</sequence>
<name>A0A9P5JW35_9AGAM</name>
<dbReference type="EMBL" id="WHVB01000046">
    <property type="protein sequence ID" value="KAF8465603.1"/>
    <property type="molecule type" value="Genomic_DNA"/>
</dbReference>
<feature type="domain" description="EF-hand" evidence="7">
    <location>
        <begin position="183"/>
        <end position="218"/>
    </location>
</feature>